<dbReference type="EMBL" id="LGRX02032688">
    <property type="protein sequence ID" value="KAK3243716.1"/>
    <property type="molecule type" value="Genomic_DNA"/>
</dbReference>
<dbReference type="PANTHER" id="PTHR34112">
    <property type="entry name" value="C-JUN-AMINO-TERMINAL KINASE-INTERACTING PROTEIN"/>
    <property type="match status" value="1"/>
</dbReference>
<feature type="compositionally biased region" description="Acidic residues" evidence="1">
    <location>
        <begin position="361"/>
        <end position="375"/>
    </location>
</feature>
<evidence type="ECO:0000313" key="3">
    <source>
        <dbReference type="Proteomes" id="UP001190700"/>
    </source>
</evidence>
<feature type="compositionally biased region" description="Low complexity" evidence="1">
    <location>
        <begin position="93"/>
        <end position="112"/>
    </location>
</feature>
<proteinExistence type="predicted"/>
<feature type="compositionally biased region" description="Polar residues" evidence="1">
    <location>
        <begin position="295"/>
        <end position="308"/>
    </location>
</feature>
<reference evidence="2 3" key="1">
    <citation type="journal article" date="2015" name="Genome Biol. Evol.">
        <title>Comparative Genomics of a Bacterivorous Green Alga Reveals Evolutionary Causalities and Consequences of Phago-Mixotrophic Mode of Nutrition.</title>
        <authorList>
            <person name="Burns J.A."/>
            <person name="Paasch A."/>
            <person name="Narechania A."/>
            <person name="Kim E."/>
        </authorList>
    </citation>
    <scope>NUCLEOTIDE SEQUENCE [LARGE SCALE GENOMIC DNA]</scope>
    <source>
        <strain evidence="2 3">PLY_AMNH</strain>
    </source>
</reference>
<comment type="caution">
    <text evidence="2">The sequence shown here is derived from an EMBL/GenBank/DDBJ whole genome shotgun (WGS) entry which is preliminary data.</text>
</comment>
<dbReference type="Proteomes" id="UP001190700">
    <property type="component" value="Unassembled WGS sequence"/>
</dbReference>
<feature type="compositionally biased region" description="Acidic residues" evidence="1">
    <location>
        <begin position="384"/>
        <end position="406"/>
    </location>
</feature>
<feature type="compositionally biased region" description="Low complexity" evidence="1">
    <location>
        <begin position="227"/>
        <end position="246"/>
    </location>
</feature>
<feature type="region of interest" description="Disordered" evidence="1">
    <location>
        <begin position="1"/>
        <end position="133"/>
    </location>
</feature>
<feature type="compositionally biased region" description="Basic and acidic residues" evidence="1">
    <location>
        <begin position="329"/>
        <end position="344"/>
    </location>
</feature>
<organism evidence="2 3">
    <name type="scientific">Cymbomonas tetramitiformis</name>
    <dbReference type="NCBI Taxonomy" id="36881"/>
    <lineage>
        <taxon>Eukaryota</taxon>
        <taxon>Viridiplantae</taxon>
        <taxon>Chlorophyta</taxon>
        <taxon>Pyramimonadophyceae</taxon>
        <taxon>Pyramimonadales</taxon>
        <taxon>Pyramimonadaceae</taxon>
        <taxon>Cymbomonas</taxon>
    </lineage>
</organism>
<feature type="region of interest" description="Disordered" evidence="1">
    <location>
        <begin position="145"/>
        <end position="175"/>
    </location>
</feature>
<protein>
    <submittedName>
        <fullName evidence="2">Uncharacterized protein</fullName>
    </submittedName>
</protein>
<feature type="compositionally biased region" description="Acidic residues" evidence="1">
    <location>
        <begin position="467"/>
        <end position="482"/>
    </location>
</feature>
<accession>A0AAE0BVT2</accession>
<feature type="region of interest" description="Disordered" evidence="1">
    <location>
        <begin position="517"/>
        <end position="536"/>
    </location>
</feature>
<keyword evidence="3" id="KW-1185">Reference proteome</keyword>
<feature type="compositionally biased region" description="Basic and acidic residues" evidence="1">
    <location>
        <begin position="1"/>
        <end position="20"/>
    </location>
</feature>
<feature type="compositionally biased region" description="Low complexity" evidence="1">
    <location>
        <begin position="315"/>
        <end position="328"/>
    </location>
</feature>
<dbReference type="AlphaFoldDB" id="A0AAE0BVT2"/>
<feature type="region of interest" description="Disordered" evidence="1">
    <location>
        <begin position="463"/>
        <end position="482"/>
    </location>
</feature>
<evidence type="ECO:0000313" key="2">
    <source>
        <dbReference type="EMBL" id="KAK3243716.1"/>
    </source>
</evidence>
<sequence length="536" mass="55375">MPRREPPSFPADRERREETRTSAPAPLVPERSAPVRAATEAPVQGPAQPLQKASFDRDFPTLSPKHPTFGQGSTIGSAGGGATRPADKQRWQSSSSSASGSKLSQTSSPTSSERWTSRLAEAPPPGSSFLQNGNSGAAAIAAAAAAAAAAAQQSSTPKMADALQHVADTNQHSASDLARLEQLALRQSRQLVPVAPSLPGKGRDKGHPSKGPSAARETPVAPTGANTGAVPSPAAAVGVTSVPGPALKRTASKESAGAQGPTPAARRPEDPTTVISAVPKRTPVLLDRHALPIAPTSSVVGTSQSSRTGIPLGTASSKVSAEKAAALSQEERQRLEHVRQDRCDFFQSLRKKPANKKDGKDDEEDSAILEVEAGEDPSFVAAGAEDEIPAADNEAQDGEAPGDDSAFDGTSDVANVPVHAPEDLDGDTWEVDKEEASFTDVGAVISEEPDPVVSEEEARFLRSLGWDEGEEEDEDEEGGLTEEEIAAFKASLGGGPSGSKPINLTTPVVRAKVTHHIGSVGSVGSDQVSSSDSDSD</sequence>
<gene>
    <name evidence="2" type="ORF">CYMTET_46648</name>
</gene>
<dbReference type="PANTHER" id="PTHR34112:SF13">
    <property type="entry name" value="OS04G0448200 PROTEIN"/>
    <property type="match status" value="1"/>
</dbReference>
<name>A0AAE0BVT2_9CHLO</name>
<evidence type="ECO:0000256" key="1">
    <source>
        <dbReference type="SAM" id="MobiDB-lite"/>
    </source>
</evidence>
<feature type="region of interest" description="Disordered" evidence="1">
    <location>
        <begin position="188"/>
        <end position="458"/>
    </location>
</feature>
<feature type="compositionally biased region" description="Low complexity" evidence="1">
    <location>
        <begin position="518"/>
        <end position="536"/>
    </location>
</feature>